<dbReference type="Proteomes" id="UP000007721">
    <property type="component" value="Chromosome"/>
</dbReference>
<reference evidence="1 2" key="1">
    <citation type="submission" date="2009-01" db="EMBL/GenBank/DDBJ databases">
        <title>Complete sequence of Geobacter sp. FRC-32.</title>
        <authorList>
            <consortium name="US DOE Joint Genome Institute"/>
            <person name="Lucas S."/>
            <person name="Copeland A."/>
            <person name="Lapidus A."/>
            <person name="Glavina del Rio T."/>
            <person name="Dalin E."/>
            <person name="Tice H."/>
            <person name="Bruce D."/>
            <person name="Goodwin L."/>
            <person name="Pitluck S."/>
            <person name="Saunders E."/>
            <person name="Brettin T."/>
            <person name="Detter J.C."/>
            <person name="Han C."/>
            <person name="Larimer F."/>
            <person name="Land M."/>
            <person name="Hauser L."/>
            <person name="Kyrpides N."/>
            <person name="Ovchinnikova G."/>
            <person name="Kostka J."/>
            <person name="Richardson P."/>
        </authorList>
    </citation>
    <scope>NUCLEOTIDE SEQUENCE [LARGE SCALE GENOMIC DNA]</scope>
    <source>
        <strain evidence="2">DSM 22248 / JCM 15807 / FRC-32</strain>
    </source>
</reference>
<dbReference type="STRING" id="316067.Geob_0588"/>
<dbReference type="EMBL" id="CP001390">
    <property type="protein sequence ID" value="ACM18954.1"/>
    <property type="molecule type" value="Genomic_DNA"/>
</dbReference>
<dbReference type="AlphaFoldDB" id="B9M0B7"/>
<keyword evidence="2" id="KW-1185">Reference proteome</keyword>
<name>B9M0B7_GEODF</name>
<proteinExistence type="predicted"/>
<dbReference type="HOGENOM" id="CLU_2117515_0_0_7"/>
<dbReference type="KEGG" id="geo:Geob_0588"/>
<protein>
    <submittedName>
        <fullName evidence="1">Uncharacterized protein</fullName>
    </submittedName>
</protein>
<organism evidence="1 2">
    <name type="scientific">Geotalea daltonii (strain DSM 22248 / JCM 15807 / FRC-32)</name>
    <name type="common">Geobacter daltonii</name>
    <dbReference type="NCBI Taxonomy" id="316067"/>
    <lineage>
        <taxon>Bacteria</taxon>
        <taxon>Pseudomonadati</taxon>
        <taxon>Thermodesulfobacteriota</taxon>
        <taxon>Desulfuromonadia</taxon>
        <taxon>Geobacterales</taxon>
        <taxon>Geobacteraceae</taxon>
        <taxon>Geotalea</taxon>
    </lineage>
</organism>
<accession>B9M0B7</accession>
<dbReference type="eggNOG" id="ENOG50349CU">
    <property type="taxonomic scope" value="Bacteria"/>
</dbReference>
<dbReference type="OrthoDB" id="1445348at2"/>
<gene>
    <name evidence="1" type="ordered locus">Geob_0588</name>
</gene>
<sequence>MDFPQEQIDEMKATFPGISHSEEGGFDFFFIPGLKLPSSCSPESVDVLFCPNQRGGYNSRLYFASMVQSGKALNWNGQNEFILGRRWFAFSWQLPPAERRLSQMVALHLRGLIC</sequence>
<evidence type="ECO:0000313" key="1">
    <source>
        <dbReference type="EMBL" id="ACM18954.1"/>
    </source>
</evidence>
<dbReference type="RefSeq" id="WP_012645683.1">
    <property type="nucleotide sequence ID" value="NC_011979.1"/>
</dbReference>
<evidence type="ECO:0000313" key="2">
    <source>
        <dbReference type="Proteomes" id="UP000007721"/>
    </source>
</evidence>